<evidence type="ECO:0000313" key="3">
    <source>
        <dbReference type="Proteomes" id="UP000241158"/>
    </source>
</evidence>
<accession>A0A2P7AR49</accession>
<proteinExistence type="predicted"/>
<comment type="caution">
    <text evidence="2">The sequence shown here is derived from an EMBL/GenBank/DDBJ whole genome shotgun (WGS) entry which is preliminary data.</text>
</comment>
<dbReference type="EMBL" id="PGGN01000003">
    <property type="protein sequence ID" value="PSH56692.1"/>
    <property type="molecule type" value="Genomic_DNA"/>
</dbReference>
<dbReference type="AlphaFoldDB" id="A0A2P7AR49"/>
<name>A0A2P7AR49_9HYPH</name>
<sequence length="95" mass="10263">MSVEVYASGHAGFSKQSSSLPLNRLPSESGEGGIAVTKGFALEKRFLTRSLSWQSTTLRLAYRAGLAKVDASWNLLVTEVRTAQAHAVVPLIFRA</sequence>
<gene>
    <name evidence="2" type="ORF">CU100_15160</name>
</gene>
<organism evidence="2 3">
    <name type="scientific">Phyllobacterium endophyticum</name>
    <dbReference type="NCBI Taxonomy" id="1149773"/>
    <lineage>
        <taxon>Bacteria</taxon>
        <taxon>Pseudomonadati</taxon>
        <taxon>Pseudomonadota</taxon>
        <taxon>Alphaproteobacteria</taxon>
        <taxon>Hyphomicrobiales</taxon>
        <taxon>Phyllobacteriaceae</taxon>
        <taxon>Phyllobacterium</taxon>
    </lineage>
</organism>
<evidence type="ECO:0000313" key="2">
    <source>
        <dbReference type="EMBL" id="PSH56692.1"/>
    </source>
</evidence>
<evidence type="ECO:0000256" key="1">
    <source>
        <dbReference type="SAM" id="MobiDB-lite"/>
    </source>
</evidence>
<protein>
    <submittedName>
        <fullName evidence="2">Uncharacterized protein</fullName>
    </submittedName>
</protein>
<keyword evidence="3" id="KW-1185">Reference proteome</keyword>
<dbReference type="RefSeq" id="WP_106717439.1">
    <property type="nucleotide sequence ID" value="NZ_JACHXT010000003.1"/>
</dbReference>
<feature type="region of interest" description="Disordered" evidence="1">
    <location>
        <begin position="1"/>
        <end position="25"/>
    </location>
</feature>
<reference evidence="3" key="1">
    <citation type="submission" date="2017-11" db="EMBL/GenBank/DDBJ databases">
        <authorList>
            <person name="Kuznetsova I."/>
            <person name="Sazanova A."/>
            <person name="Chirak E."/>
            <person name="Safronova V."/>
            <person name="Willems A."/>
        </authorList>
    </citation>
    <scope>NUCLEOTIDE SEQUENCE [LARGE SCALE GENOMIC DNA]</scope>
    <source>
        <strain evidence="3">PEPV15</strain>
    </source>
</reference>
<dbReference type="Proteomes" id="UP000241158">
    <property type="component" value="Unassembled WGS sequence"/>
</dbReference>